<dbReference type="InterPro" id="IPR035896">
    <property type="entry name" value="AN1-like_Znf"/>
</dbReference>
<dbReference type="GO" id="GO:0005737">
    <property type="term" value="C:cytoplasm"/>
    <property type="evidence" value="ECO:0007669"/>
    <property type="project" value="TreeGrafter"/>
</dbReference>
<dbReference type="GeneID" id="59371050"/>
<dbReference type="SMART" id="SM00154">
    <property type="entry name" value="ZnF_AN1"/>
    <property type="match status" value="2"/>
</dbReference>
<name>A0A8H7A6H7_PLEOS</name>
<dbReference type="VEuPathDB" id="FungiDB:PC9H_001209"/>
<feature type="domain" description="AN1-type" evidence="4">
    <location>
        <begin position="63"/>
        <end position="118"/>
    </location>
</feature>
<keyword evidence="3" id="KW-0862">Zinc</keyword>
<dbReference type="InterPro" id="IPR000058">
    <property type="entry name" value="Znf_AN1"/>
</dbReference>
<protein>
    <recommendedName>
        <fullName evidence="4">AN1-type domain-containing protein</fullName>
    </recommendedName>
</protein>
<dbReference type="Pfam" id="PF01428">
    <property type="entry name" value="zf-AN1"/>
    <property type="match status" value="1"/>
</dbReference>
<dbReference type="SUPFAM" id="SSF118310">
    <property type="entry name" value="AN1-like Zinc finger"/>
    <property type="match status" value="2"/>
</dbReference>
<dbReference type="Proteomes" id="UP000623687">
    <property type="component" value="Unassembled WGS sequence"/>
</dbReference>
<dbReference type="PANTHER" id="PTHR14677">
    <property type="entry name" value="ARSENITE INDUCUBLE RNA ASSOCIATED PROTEIN AIP-1-RELATED"/>
    <property type="match status" value="1"/>
</dbReference>
<keyword evidence="2" id="KW-0863">Zinc-finger</keyword>
<proteinExistence type="predicted"/>
<evidence type="ECO:0000256" key="1">
    <source>
        <dbReference type="ARBA" id="ARBA00022723"/>
    </source>
</evidence>
<evidence type="ECO:0000313" key="5">
    <source>
        <dbReference type="EMBL" id="KAF7440861.1"/>
    </source>
</evidence>
<comment type="caution">
    <text evidence="5">The sequence shown here is derived from an EMBL/GenBank/DDBJ whole genome shotgun (WGS) entry which is preliminary data.</text>
</comment>
<dbReference type="GO" id="GO:0008270">
    <property type="term" value="F:zinc ion binding"/>
    <property type="evidence" value="ECO:0007669"/>
    <property type="project" value="UniProtKB-KW"/>
</dbReference>
<dbReference type="Gene3D" id="4.10.1110.10">
    <property type="entry name" value="AN1-like Zinc finger"/>
    <property type="match status" value="2"/>
</dbReference>
<sequence length="275" mass="30333">MLHLGVQCSLESCNTVDFLPILCQCNRYFCRDHIQPDAHPCAAASPNNDTNHRVPNCEKLARCDFKKCQKPSLEAFMASISNPEDSSRIRAVCEHCSLAFCAEHRHPKSHSCSPPLVQGEPKNKAALKLLEKHFPSTNTAPSSFRRTAPKIPTDPAKLAKYQKVEMMKLRHHAKPGDPSKSNGDVPVGDRLHVKVSVGTCSDEKSLWFTKNVTTGKALDCLVKQFSLSRPTAVNPLRLYLRALADPGTLTELPNDKPLSLLVTDGSSLFITSTHI</sequence>
<evidence type="ECO:0000256" key="2">
    <source>
        <dbReference type="ARBA" id="ARBA00022771"/>
    </source>
</evidence>
<dbReference type="EMBL" id="JACETU010000001">
    <property type="protein sequence ID" value="KAF7440861.1"/>
    <property type="molecule type" value="Genomic_DNA"/>
</dbReference>
<evidence type="ECO:0000256" key="3">
    <source>
        <dbReference type="ARBA" id="ARBA00022833"/>
    </source>
</evidence>
<accession>A0A8H7A6H7</accession>
<evidence type="ECO:0000313" key="6">
    <source>
        <dbReference type="Proteomes" id="UP000623687"/>
    </source>
</evidence>
<dbReference type="RefSeq" id="XP_036636705.1">
    <property type="nucleotide sequence ID" value="XM_036770860.1"/>
</dbReference>
<dbReference type="AlphaFoldDB" id="A0A8H7A6H7"/>
<keyword evidence="1" id="KW-0479">Metal-binding</keyword>
<feature type="domain" description="AN1-type" evidence="4">
    <location>
        <begin position="8"/>
        <end position="46"/>
    </location>
</feature>
<dbReference type="PANTHER" id="PTHR14677:SF20">
    <property type="entry name" value="ZINC FINGER AN1-TYPE CONTAINING 2A-RELATED"/>
    <property type="match status" value="1"/>
</dbReference>
<dbReference type="OrthoDB" id="431929at2759"/>
<evidence type="ECO:0000259" key="4">
    <source>
        <dbReference type="SMART" id="SM00154"/>
    </source>
</evidence>
<gene>
    <name evidence="5" type="ORF">PC9H_001209</name>
</gene>
<reference evidence="5" key="1">
    <citation type="submission" date="2019-07" db="EMBL/GenBank/DDBJ databases">
        <authorList>
            <person name="Palmer J.M."/>
        </authorList>
    </citation>
    <scope>NUCLEOTIDE SEQUENCE</scope>
    <source>
        <strain evidence="5">PC9</strain>
    </source>
</reference>
<organism evidence="5 6">
    <name type="scientific">Pleurotus ostreatus</name>
    <name type="common">Oyster mushroom</name>
    <name type="synonym">White-rot fungus</name>
    <dbReference type="NCBI Taxonomy" id="5322"/>
    <lineage>
        <taxon>Eukaryota</taxon>
        <taxon>Fungi</taxon>
        <taxon>Dikarya</taxon>
        <taxon>Basidiomycota</taxon>
        <taxon>Agaricomycotina</taxon>
        <taxon>Agaricomycetes</taxon>
        <taxon>Agaricomycetidae</taxon>
        <taxon>Agaricales</taxon>
        <taxon>Pleurotineae</taxon>
        <taxon>Pleurotaceae</taxon>
        <taxon>Pleurotus</taxon>
    </lineage>
</organism>
<keyword evidence="6" id="KW-1185">Reference proteome</keyword>